<dbReference type="SUPFAM" id="SSF56349">
    <property type="entry name" value="DNA breaking-rejoining enzymes"/>
    <property type="match status" value="1"/>
</dbReference>
<dbReference type="GO" id="GO:0015074">
    <property type="term" value="P:DNA integration"/>
    <property type="evidence" value="ECO:0007669"/>
    <property type="project" value="InterPro"/>
</dbReference>
<organism evidence="2 3">
    <name type="scientific">Pseudomonas syringae pv. pisi</name>
    <dbReference type="NCBI Taxonomy" id="59510"/>
    <lineage>
        <taxon>Bacteria</taxon>
        <taxon>Pseudomonadati</taxon>
        <taxon>Pseudomonadota</taxon>
        <taxon>Gammaproteobacteria</taxon>
        <taxon>Pseudomonadales</taxon>
        <taxon>Pseudomonadaceae</taxon>
        <taxon>Pseudomonas</taxon>
        <taxon>Pseudomonas syringae</taxon>
    </lineage>
</organism>
<evidence type="ECO:0000256" key="1">
    <source>
        <dbReference type="ARBA" id="ARBA00023172"/>
    </source>
</evidence>
<dbReference type="Gene3D" id="1.10.443.10">
    <property type="entry name" value="Intergrase catalytic core"/>
    <property type="match status" value="1"/>
</dbReference>
<dbReference type="GO" id="GO:0003677">
    <property type="term" value="F:DNA binding"/>
    <property type="evidence" value="ECO:0007669"/>
    <property type="project" value="InterPro"/>
</dbReference>
<proteinExistence type="predicted"/>
<dbReference type="GO" id="GO:0006310">
    <property type="term" value="P:DNA recombination"/>
    <property type="evidence" value="ECO:0007669"/>
    <property type="project" value="UniProtKB-KW"/>
</dbReference>
<dbReference type="AlphaFoldDB" id="A0A3M3UGT1"/>
<dbReference type="InterPro" id="IPR013762">
    <property type="entry name" value="Integrase-like_cat_sf"/>
</dbReference>
<comment type="caution">
    <text evidence="2">The sequence shown here is derived from an EMBL/GenBank/DDBJ whole genome shotgun (WGS) entry which is preliminary data.</text>
</comment>
<evidence type="ECO:0000313" key="3">
    <source>
        <dbReference type="Proteomes" id="UP000276886"/>
    </source>
</evidence>
<name>A0A3M3UGT1_PSESJ</name>
<dbReference type="EMBL" id="RBPQ01000041">
    <property type="protein sequence ID" value="RMO32197.1"/>
    <property type="molecule type" value="Genomic_DNA"/>
</dbReference>
<gene>
    <name evidence="2" type="ORF">ALQ44_00641</name>
</gene>
<evidence type="ECO:0000313" key="2">
    <source>
        <dbReference type="EMBL" id="RMO32197.1"/>
    </source>
</evidence>
<accession>A0A3M3UGT1</accession>
<dbReference type="Proteomes" id="UP000276886">
    <property type="component" value="Unassembled WGS sequence"/>
</dbReference>
<keyword evidence="1" id="KW-0233">DNA recombination</keyword>
<dbReference type="InterPro" id="IPR011010">
    <property type="entry name" value="DNA_brk_join_enz"/>
</dbReference>
<sequence>MLEKTGEELTSLSVEEAISLLEVFDQGQTWHTAEAIRDRVLSTLTVGASLYKPYWFSADTQYEDNTWKQSLADGHGGYFTRVIDFNISLPNGLLLTHKKNKGLLGCIKHLIAIQVHPRYNGTFFKPSYAQQMITRSLYISDWLILNIERFSIHQDSLGLINENDYAYFLARISDVPISDSVYGINFKAERYIRSHISLIDERDFQKTLIATPRIAHLVPKYNRRLNLTDDELIRARYLFFKRRWYRSSRGALIFNTSELMRTLYRDTLHGMNQRPSQGRFEELNIGQEYYTREFEAVETTLGYNAGLDPKSLAIYIQTLRKIITYDPDFKFHIDKKAILSLSVKKVIAGRSRKPDGRYQTAPIEAVGKMLRNSLEFMIEHTDNILTELLRAFEQRAQADASDSGILKNYRPSGIVLAGGLSPTQWSIYRDSSLFYRDLRSGKGLSELYHILMGSAALAICTLTARRRTEVCKLDSSTCLQPPSDPSHPENKDVQYSLRFGDEKTGAGDETEELERPIPRIVAQFIYKIKQFNARLLAMDLIPKEHVLFQTVNRVDGRVSDVSSNGLYDFLDLAFDFFEAPMLEGKDGVLRRYYIRPHQLRRFFAMVFFNSSGDDKIHAIAWMLGHTNLTSFWRYVTEIVGGRALNEAKAHTLTHALTDESLAVKNLSDLIAQLKKDYATKQIHIKTGAELNDDLDYLSSEGLIELEPTFDEYLRGENVEHDVLTYLRQGTVEFEPDFFDVKDKNGVVLHRFSLVLKVHDEEE</sequence>
<dbReference type="RefSeq" id="WP_258381635.1">
    <property type="nucleotide sequence ID" value="NZ_QJTX01000014.1"/>
</dbReference>
<protein>
    <submittedName>
        <fullName evidence="2">Uncharacterized protein</fullName>
    </submittedName>
</protein>
<reference evidence="2 3" key="1">
    <citation type="submission" date="2018-08" db="EMBL/GenBank/DDBJ databases">
        <title>Recombination of ecologically and evolutionarily significant loci maintains genetic cohesion in the Pseudomonas syringae species complex.</title>
        <authorList>
            <person name="Dillon M."/>
            <person name="Thakur S."/>
            <person name="Almeida R.N.D."/>
            <person name="Weir B.S."/>
            <person name="Guttman D.S."/>
        </authorList>
    </citation>
    <scope>NUCLEOTIDE SEQUENCE [LARGE SCALE GENOMIC DNA]</scope>
    <source>
        <strain evidence="2 3">ICMP 2788</strain>
    </source>
</reference>